<dbReference type="AlphaFoldDB" id="A0A1T5DU24"/>
<protein>
    <submittedName>
        <fullName evidence="1">Uncharacterized protein</fullName>
    </submittedName>
</protein>
<dbReference type="EMBL" id="FUYS01000007">
    <property type="protein sequence ID" value="SKB75030.1"/>
    <property type="molecule type" value="Genomic_DNA"/>
</dbReference>
<dbReference type="OrthoDB" id="679082at2"/>
<dbReference type="STRING" id="623280.SAMN05660226_02979"/>
<sequence>MTSSLKEQVQKGSDAVRALRTKRLNQGLPFMINVKGMDNATCYLEYPDGSIHLVRQAPNGTDFETIYVLSVAESKKLKEKLKLVDA</sequence>
<proteinExistence type="predicted"/>
<dbReference type="Proteomes" id="UP000190541">
    <property type="component" value="Unassembled WGS sequence"/>
</dbReference>
<evidence type="ECO:0000313" key="2">
    <source>
        <dbReference type="Proteomes" id="UP000190541"/>
    </source>
</evidence>
<organism evidence="1 2">
    <name type="scientific">Parapedobacter luteus</name>
    <dbReference type="NCBI Taxonomy" id="623280"/>
    <lineage>
        <taxon>Bacteria</taxon>
        <taxon>Pseudomonadati</taxon>
        <taxon>Bacteroidota</taxon>
        <taxon>Sphingobacteriia</taxon>
        <taxon>Sphingobacteriales</taxon>
        <taxon>Sphingobacteriaceae</taxon>
        <taxon>Parapedobacter</taxon>
    </lineage>
</organism>
<evidence type="ECO:0000313" key="1">
    <source>
        <dbReference type="EMBL" id="SKB75030.1"/>
    </source>
</evidence>
<accession>A0A1T5DU24</accession>
<gene>
    <name evidence="1" type="ORF">SAMN05660226_02979</name>
</gene>
<dbReference type="RefSeq" id="WP_079717632.1">
    <property type="nucleotide sequence ID" value="NZ_FUYS01000007.1"/>
</dbReference>
<reference evidence="1 2" key="1">
    <citation type="submission" date="2017-02" db="EMBL/GenBank/DDBJ databases">
        <authorList>
            <person name="Peterson S.W."/>
        </authorList>
    </citation>
    <scope>NUCLEOTIDE SEQUENCE [LARGE SCALE GENOMIC DNA]</scope>
    <source>
        <strain evidence="1 2">DSM 22899</strain>
    </source>
</reference>
<keyword evidence="2" id="KW-1185">Reference proteome</keyword>
<name>A0A1T5DU24_9SPHI</name>